<evidence type="ECO:0000256" key="2">
    <source>
        <dbReference type="SAM" id="SignalP"/>
    </source>
</evidence>
<protein>
    <submittedName>
        <fullName evidence="3">Glycosyl hydrolase-like protein family 88</fullName>
    </submittedName>
</protein>
<dbReference type="Proteomes" id="UP001232148">
    <property type="component" value="Unassembled WGS sequence"/>
</dbReference>
<keyword evidence="2" id="KW-0732">Signal</keyword>
<sequence length="398" mass="44553">MRPLLVLTSALALATGCAARPYSEWLASSFIARNATITRHYDPVVLYDGIARAAVHVGNDALLRAADAAVSSLVTDAGVLVGWDPEYYSLDDIRIGNNLLWLYRRTNETRYRVVADALRRQLGRWPRTPRGGFWHRAPIYEDQVWLDGIYMADAFYAAYVSMFEPRNATAWDEIALQFDLVEEHTRNRTSNLLVHGYDEARDAVWSDPVTGASPLVWARAVGWYFMALVDTLRVYPAGLPAHGRLLGYLSALADGLERSQDEGGGWWLVMNEGYEAREGNYIESSATAMFAYGLLRGARDGLLEERYKGVGLRAYDLLTSHFIRHDKDGNISFLGTVQVGSLNSNASFEYYTSIPVVENDARGGASAKYISYIYKSIIVESNLLSYYSSKLLSKEKTF</sequence>
<dbReference type="SUPFAM" id="SSF48208">
    <property type="entry name" value="Six-hairpin glycosidases"/>
    <property type="match status" value="1"/>
</dbReference>
<proteinExistence type="predicted"/>
<dbReference type="GO" id="GO:0005975">
    <property type="term" value="P:carbohydrate metabolic process"/>
    <property type="evidence" value="ECO:0007669"/>
    <property type="project" value="InterPro"/>
</dbReference>
<dbReference type="InterPro" id="IPR008928">
    <property type="entry name" value="6-hairpin_glycosidase_sf"/>
</dbReference>
<evidence type="ECO:0000313" key="3">
    <source>
        <dbReference type="EMBL" id="KAK2020420.1"/>
    </source>
</evidence>
<dbReference type="InterPro" id="IPR012341">
    <property type="entry name" value="6hp_glycosidase-like_sf"/>
</dbReference>
<dbReference type="EMBL" id="MU843264">
    <property type="protein sequence ID" value="KAK2020420.1"/>
    <property type="molecule type" value="Genomic_DNA"/>
</dbReference>
<dbReference type="PROSITE" id="PS51257">
    <property type="entry name" value="PROKAR_LIPOPROTEIN"/>
    <property type="match status" value="1"/>
</dbReference>
<dbReference type="InterPro" id="IPR052043">
    <property type="entry name" value="PolySaccharide_Degr_Enz"/>
</dbReference>
<dbReference type="Pfam" id="PF07470">
    <property type="entry name" value="Glyco_hydro_88"/>
    <property type="match status" value="1"/>
</dbReference>
<organism evidence="3 4">
    <name type="scientific">Colletotrichum zoysiae</name>
    <dbReference type="NCBI Taxonomy" id="1216348"/>
    <lineage>
        <taxon>Eukaryota</taxon>
        <taxon>Fungi</taxon>
        <taxon>Dikarya</taxon>
        <taxon>Ascomycota</taxon>
        <taxon>Pezizomycotina</taxon>
        <taxon>Sordariomycetes</taxon>
        <taxon>Hypocreomycetidae</taxon>
        <taxon>Glomerellales</taxon>
        <taxon>Glomerellaceae</taxon>
        <taxon>Colletotrichum</taxon>
        <taxon>Colletotrichum graminicola species complex</taxon>
    </lineage>
</organism>
<keyword evidence="4" id="KW-1185">Reference proteome</keyword>
<dbReference type="GO" id="GO:0016787">
    <property type="term" value="F:hydrolase activity"/>
    <property type="evidence" value="ECO:0007669"/>
    <property type="project" value="UniProtKB-KW"/>
</dbReference>
<dbReference type="InterPro" id="IPR010905">
    <property type="entry name" value="Glyco_hydro_88"/>
</dbReference>
<evidence type="ECO:0000256" key="1">
    <source>
        <dbReference type="ARBA" id="ARBA00022801"/>
    </source>
</evidence>
<comment type="caution">
    <text evidence="3">The sequence shown here is derived from an EMBL/GenBank/DDBJ whole genome shotgun (WGS) entry which is preliminary data.</text>
</comment>
<name>A0AAD9H0W1_9PEZI</name>
<dbReference type="AlphaFoldDB" id="A0AAD9H0W1"/>
<feature type="chain" id="PRO_5042249875" evidence="2">
    <location>
        <begin position="20"/>
        <end position="398"/>
    </location>
</feature>
<accession>A0AAD9H0W1</accession>
<keyword evidence="1 3" id="KW-0378">Hydrolase</keyword>
<dbReference type="PANTHER" id="PTHR33886">
    <property type="entry name" value="UNSATURATED RHAMNOGALACTURONAN HYDROLASE (EUROFUNG)"/>
    <property type="match status" value="1"/>
</dbReference>
<evidence type="ECO:0000313" key="4">
    <source>
        <dbReference type="Proteomes" id="UP001232148"/>
    </source>
</evidence>
<reference evidence="3" key="1">
    <citation type="submission" date="2021-06" db="EMBL/GenBank/DDBJ databases">
        <title>Comparative genomics, transcriptomics and evolutionary studies reveal genomic signatures of adaptation to plant cell wall in hemibiotrophic fungi.</title>
        <authorList>
            <consortium name="DOE Joint Genome Institute"/>
            <person name="Baroncelli R."/>
            <person name="Diaz J.F."/>
            <person name="Benocci T."/>
            <person name="Peng M."/>
            <person name="Battaglia E."/>
            <person name="Haridas S."/>
            <person name="Andreopoulos W."/>
            <person name="Labutti K."/>
            <person name="Pangilinan J."/>
            <person name="Floch G.L."/>
            <person name="Makela M.R."/>
            <person name="Henrissat B."/>
            <person name="Grigoriev I.V."/>
            <person name="Crouch J.A."/>
            <person name="De Vries R.P."/>
            <person name="Sukno S.A."/>
            <person name="Thon M.R."/>
        </authorList>
    </citation>
    <scope>NUCLEOTIDE SEQUENCE</scope>
    <source>
        <strain evidence="3">MAFF235873</strain>
    </source>
</reference>
<dbReference type="PANTHER" id="PTHR33886:SF9">
    <property type="entry name" value="UNSATURATED RHAMNOGALACTURONAN HYDROLASE (EUROFUNG)"/>
    <property type="match status" value="1"/>
</dbReference>
<feature type="signal peptide" evidence="2">
    <location>
        <begin position="1"/>
        <end position="19"/>
    </location>
</feature>
<dbReference type="Gene3D" id="1.50.10.10">
    <property type="match status" value="1"/>
</dbReference>
<gene>
    <name evidence="3" type="ORF">LX32DRAFT_659080</name>
</gene>